<dbReference type="InterPro" id="IPR023153">
    <property type="entry name" value="DarP_sf"/>
</dbReference>
<evidence type="ECO:0000256" key="4">
    <source>
        <dbReference type="ARBA" id="ARBA00022884"/>
    </source>
</evidence>
<dbReference type="AlphaFoldDB" id="A0AA90NM37"/>
<sequence>MSSSEPNKSDDLLDSDQIEYISKSEIKREKQALKDMGARLMKIKPSLLEKLPLNERLKEALDESKRITSHNARKRHLSFIGKLMQGQDTGPITELLNQLDSSSNEYNRRFHQLERWRDRLISNDKIALSEYLSNYPCADHQHIRQLVRNASKEAEQGKTSKDARKLFKYLRETDGM</sequence>
<dbReference type="SUPFAM" id="SSF158710">
    <property type="entry name" value="PSPTO4464-like"/>
    <property type="match status" value="1"/>
</dbReference>
<protein>
    <recommendedName>
        <fullName evidence="5">Dual-action ribosomal maturation protein DarP</fullName>
    </recommendedName>
    <alternativeName>
        <fullName evidence="5">Large ribosomal subunit assembly factor DarP</fullName>
    </alternativeName>
</protein>
<evidence type="ECO:0000256" key="3">
    <source>
        <dbReference type="ARBA" id="ARBA00022730"/>
    </source>
</evidence>
<dbReference type="Proteomes" id="UP001178148">
    <property type="component" value="Unassembled WGS sequence"/>
</dbReference>
<evidence type="ECO:0000256" key="2">
    <source>
        <dbReference type="ARBA" id="ARBA00022517"/>
    </source>
</evidence>
<keyword evidence="4 5" id="KW-0694">RNA-binding</keyword>
<evidence type="ECO:0000256" key="5">
    <source>
        <dbReference type="HAMAP-Rule" id="MF_00765"/>
    </source>
</evidence>
<keyword evidence="7" id="KW-1185">Reference proteome</keyword>
<dbReference type="Gene3D" id="1.10.60.30">
    <property type="entry name" value="PSPTO4464-like domains"/>
    <property type="match status" value="2"/>
</dbReference>
<comment type="similarity">
    <text evidence="5">Belongs to the DarP family.</text>
</comment>
<proteinExistence type="inferred from homology"/>
<dbReference type="GO" id="GO:1902626">
    <property type="term" value="P:assembly of large subunit precursor of preribosome"/>
    <property type="evidence" value="ECO:0007669"/>
    <property type="project" value="UniProtKB-UniRule"/>
</dbReference>
<evidence type="ECO:0000313" key="7">
    <source>
        <dbReference type="Proteomes" id="UP001178148"/>
    </source>
</evidence>
<dbReference type="Pfam" id="PF04751">
    <property type="entry name" value="DarP"/>
    <property type="match status" value="1"/>
</dbReference>
<reference evidence="6 7" key="1">
    <citation type="journal article" date="2023" name="bioRxiv">
        <title>An intranuclear bacterial parasite of deep-sea mussels expresses apoptosis inhibitors acquired from its host.</title>
        <authorList>
            <person name="Gonzalez Porras M.A."/>
            <person name="Assie A."/>
            <person name="Tietjen M."/>
            <person name="Violette M."/>
            <person name="Kleiner M."/>
            <person name="Gruber-Vodicka H."/>
            <person name="Dubilier N."/>
            <person name="Leisch N."/>
        </authorList>
    </citation>
    <scope>NUCLEOTIDE SEQUENCE [LARGE SCALE GENOMIC DNA]</scope>
    <source>
        <strain evidence="6">IAP13</strain>
    </source>
</reference>
<comment type="function">
    <text evidence="5">Member of a network of 50S ribosomal subunit biogenesis factors which assembles along the 30S-50S interface, preventing incorrect 23S rRNA structures from forming. Promotes peptidyl transferase center (PTC) maturation.</text>
</comment>
<organism evidence="6 7">
    <name type="scientific">Candidatus Endonucleibacter bathymodioli</name>
    <dbReference type="NCBI Taxonomy" id="539814"/>
    <lineage>
        <taxon>Bacteria</taxon>
        <taxon>Pseudomonadati</taxon>
        <taxon>Pseudomonadota</taxon>
        <taxon>Gammaproteobacteria</taxon>
        <taxon>Oceanospirillales</taxon>
        <taxon>Endozoicomonadaceae</taxon>
        <taxon>Candidatus Endonucleibacter</taxon>
    </lineage>
</organism>
<dbReference type="PANTHER" id="PTHR38101:SF1">
    <property type="entry name" value="UPF0307 PROTEIN YJGA"/>
    <property type="match status" value="1"/>
</dbReference>
<accession>A0AA90NM37</accession>
<evidence type="ECO:0000313" key="6">
    <source>
        <dbReference type="EMBL" id="MDP0589313.1"/>
    </source>
</evidence>
<keyword evidence="2 5" id="KW-0690">Ribosome biogenesis</keyword>
<keyword evidence="1 5" id="KW-0963">Cytoplasm</keyword>
<keyword evidence="3 5" id="KW-0699">rRNA-binding</keyword>
<dbReference type="NCBIfam" id="NF003593">
    <property type="entry name" value="PRK05255.1-1"/>
    <property type="match status" value="1"/>
</dbReference>
<comment type="caution">
    <text evidence="6">The sequence shown here is derived from an EMBL/GenBank/DDBJ whole genome shotgun (WGS) entry which is preliminary data.</text>
</comment>
<evidence type="ECO:0000256" key="1">
    <source>
        <dbReference type="ARBA" id="ARBA00022490"/>
    </source>
</evidence>
<dbReference type="GO" id="GO:0019843">
    <property type="term" value="F:rRNA binding"/>
    <property type="evidence" value="ECO:0007669"/>
    <property type="project" value="UniProtKB-UniRule"/>
</dbReference>
<name>A0AA90NM37_9GAMM</name>
<dbReference type="PANTHER" id="PTHR38101">
    <property type="entry name" value="UPF0307 PROTEIN YJGA"/>
    <property type="match status" value="1"/>
</dbReference>
<dbReference type="PIRSF" id="PIRSF016183">
    <property type="entry name" value="UCP016183"/>
    <property type="match status" value="1"/>
</dbReference>
<dbReference type="CDD" id="cd16331">
    <property type="entry name" value="YjgA-like"/>
    <property type="match status" value="1"/>
</dbReference>
<dbReference type="HAMAP" id="MF_00765">
    <property type="entry name" value="DarP"/>
    <property type="match status" value="1"/>
</dbReference>
<dbReference type="EMBL" id="JASXSV010000012">
    <property type="protein sequence ID" value="MDP0589313.1"/>
    <property type="molecule type" value="Genomic_DNA"/>
</dbReference>
<dbReference type="GO" id="GO:0043022">
    <property type="term" value="F:ribosome binding"/>
    <property type="evidence" value="ECO:0007669"/>
    <property type="project" value="UniProtKB-UniRule"/>
</dbReference>
<dbReference type="GO" id="GO:0005829">
    <property type="term" value="C:cytosol"/>
    <property type="evidence" value="ECO:0007669"/>
    <property type="project" value="TreeGrafter"/>
</dbReference>
<comment type="subcellular location">
    <subcellularLocation>
        <location evidence="5">Cytoplasm</location>
    </subcellularLocation>
    <text evidence="5">Associates with late stage pre-50S ribosomal subunits.</text>
</comment>
<gene>
    <name evidence="6" type="primary">yjgA</name>
    <name evidence="5" type="synonym">darP</name>
    <name evidence="6" type="ORF">QS748_09040</name>
</gene>
<dbReference type="InterPro" id="IPR006839">
    <property type="entry name" value="DarP"/>
</dbReference>